<keyword evidence="2" id="KW-1185">Reference proteome</keyword>
<name>A0ACD5HKE7_9PROT</name>
<dbReference type="EC" id="2.7.7.7" evidence="1"/>
<gene>
    <name evidence="1" type="primary">dnaX</name>
    <name evidence="1" type="ORF">EC580_007295</name>
</gene>
<keyword evidence="1" id="KW-0548">Nucleotidyltransferase</keyword>
<dbReference type="EMBL" id="CP127527">
    <property type="protein sequence ID" value="XRI75786.1"/>
    <property type="molecule type" value="Genomic_DNA"/>
</dbReference>
<proteinExistence type="predicted"/>
<evidence type="ECO:0000313" key="1">
    <source>
        <dbReference type="EMBL" id="XRI75786.1"/>
    </source>
</evidence>
<sequence>MSAYLALARRWRPQQFADFVGQEPVVSALRHALDSGRIHHAFLFTGTRGVGKTTVARLLAKCLNCEKGVSSTPCGECSACRSIAAGTFVDLIEVDAASRTRVDETRELLDNVQYAPSIGRYKVYLIDEVHMLSTHSFNALLKTLEEPPEHVKFLLATTDPQKLPITILSRCLQFTLRRLSVEQIQGRLEQILGAEGIAAEIPALRHLARAADGSLRDALSLLDQAIVHGGGSVRLDAVMEMLGQANGEILFHLLAALAADDALRLFALLEDTQAAGMDAAGLLDGVIEWVHRASLAQFLPVAAGDVDGERMAALAQSIPPLEMQALYYLLLSARRDFPLYPNARMALEMAFLRLLSFRRGDDTAPPSQRQPVPVAAVAASVIAAPLPARPAAPASPGDWGSVLRGLDISASLRAFLAHGRAERCDGEAVILAVEPAYLAMAEAGREALEGALARHFGSAPALSFRTLEAEGGGVSLVQEEASARAAWQLQAEAQAAGDPTVRAIMDHFAARIESVRGGAEGERQGPASTTA</sequence>
<organism evidence="1 2">
    <name type="scientific">Acidithiobacillus sulfuriphilus</name>
    <dbReference type="NCBI Taxonomy" id="1867749"/>
    <lineage>
        <taxon>Bacteria</taxon>
        <taxon>Pseudomonadati</taxon>
        <taxon>Pseudomonadota</taxon>
        <taxon>Acidithiobacillia</taxon>
        <taxon>Acidithiobacillales</taxon>
        <taxon>Acidithiobacillaceae</taxon>
        <taxon>Acidithiobacillus</taxon>
    </lineage>
</organism>
<reference evidence="1 2" key="1">
    <citation type="journal article" date="2019" name="Int. J. Syst. Evol. Microbiol.">
        <title>Acidithiobacillus sulfuriphilus sp. nov.: an extremely acidophilic sulfur-oxidizing chemolithotroph isolated from a neutral pH environment.</title>
        <authorList>
            <person name="Falagan C."/>
            <person name="Moya-Beltran A."/>
            <person name="Castro M."/>
            <person name="Quatrini R."/>
            <person name="Johnson D.B."/>
        </authorList>
    </citation>
    <scope>NUCLEOTIDE SEQUENCE [LARGE SCALE GENOMIC DNA]</scope>
    <source>
        <strain evidence="1 2">CJ-2</strain>
    </source>
</reference>
<accession>A0ACD5HKE7</accession>
<dbReference type="Proteomes" id="UP000271650">
    <property type="component" value="Chromosome"/>
</dbReference>
<protein>
    <submittedName>
        <fullName evidence="1">DNA polymerase III subunit gamma/tau</fullName>
        <ecNumber evidence="1">2.7.7.7</ecNumber>
    </submittedName>
</protein>
<evidence type="ECO:0000313" key="2">
    <source>
        <dbReference type="Proteomes" id="UP000271650"/>
    </source>
</evidence>
<keyword evidence="1" id="KW-0808">Transferase</keyword>